<organism evidence="1 2">
    <name type="scientific">Melastoma candidum</name>
    <dbReference type="NCBI Taxonomy" id="119954"/>
    <lineage>
        <taxon>Eukaryota</taxon>
        <taxon>Viridiplantae</taxon>
        <taxon>Streptophyta</taxon>
        <taxon>Embryophyta</taxon>
        <taxon>Tracheophyta</taxon>
        <taxon>Spermatophyta</taxon>
        <taxon>Magnoliopsida</taxon>
        <taxon>eudicotyledons</taxon>
        <taxon>Gunneridae</taxon>
        <taxon>Pentapetalae</taxon>
        <taxon>rosids</taxon>
        <taxon>malvids</taxon>
        <taxon>Myrtales</taxon>
        <taxon>Melastomataceae</taxon>
        <taxon>Melastomatoideae</taxon>
        <taxon>Melastomateae</taxon>
        <taxon>Melastoma</taxon>
    </lineage>
</organism>
<accession>A0ACB9RHM2</accession>
<evidence type="ECO:0000313" key="2">
    <source>
        <dbReference type="Proteomes" id="UP001057402"/>
    </source>
</evidence>
<dbReference type="EMBL" id="CM042883">
    <property type="protein sequence ID" value="KAI4378400.1"/>
    <property type="molecule type" value="Genomic_DNA"/>
</dbReference>
<name>A0ACB9RHM2_9MYRT</name>
<proteinExistence type="predicted"/>
<comment type="caution">
    <text evidence="1">The sequence shown here is derived from an EMBL/GenBank/DDBJ whole genome shotgun (WGS) entry which is preliminary data.</text>
</comment>
<protein>
    <submittedName>
        <fullName evidence="1">Uncharacterized protein</fullName>
    </submittedName>
</protein>
<evidence type="ECO:0000313" key="1">
    <source>
        <dbReference type="EMBL" id="KAI4378400.1"/>
    </source>
</evidence>
<keyword evidence="2" id="KW-1185">Reference proteome</keyword>
<sequence length="360" mass="40042">MAESFAGKLVVEVCNAIDLMPKDGQGTASAYAVVDFDGQRRRTKTQSRDLNPQWDEVLQFSIRDMESLASQVLEINLYNDKKMGKRGSFLGKVKIAGSGFAKLGSETLVYYPLEKRSVFSQVKGEIGLKVYYVNVDPPAAAAEEQKEPEAEGEKPPDGEAKVAEEANGEKAVEEEKPKEEEKKEEEKPSPPAEDAKPEEPPAKLPAKLPAYAKLMIVTHTVKTRTCADDKEWDQVFAFDEEGLNSTNLEASIWVEEKKENEEAAVEKCLGSVSFDLLEIPKRVPPDGGVAVGFRWDDTRDSSEPKLWYLRLTVIQTQDSQLGSGLEPKVKSSSLRPELYVKDEPNFGRAHIVWLGESFVE</sequence>
<reference evidence="2" key="1">
    <citation type="journal article" date="2023" name="Front. Plant Sci.">
        <title>Chromosomal-level genome assembly of Melastoma candidum provides insights into trichome evolution.</title>
        <authorList>
            <person name="Zhong Y."/>
            <person name="Wu W."/>
            <person name="Sun C."/>
            <person name="Zou P."/>
            <person name="Liu Y."/>
            <person name="Dai S."/>
            <person name="Zhou R."/>
        </authorList>
    </citation>
    <scope>NUCLEOTIDE SEQUENCE [LARGE SCALE GENOMIC DNA]</scope>
</reference>
<gene>
    <name evidence="1" type="ORF">MLD38_015883</name>
</gene>
<dbReference type="Proteomes" id="UP001057402">
    <property type="component" value="Chromosome 4"/>
</dbReference>